<organism evidence="2 3">
    <name type="scientific">Salmo trutta</name>
    <name type="common">Brown trout</name>
    <dbReference type="NCBI Taxonomy" id="8032"/>
    <lineage>
        <taxon>Eukaryota</taxon>
        <taxon>Metazoa</taxon>
        <taxon>Chordata</taxon>
        <taxon>Craniata</taxon>
        <taxon>Vertebrata</taxon>
        <taxon>Euteleostomi</taxon>
        <taxon>Actinopterygii</taxon>
        <taxon>Neopterygii</taxon>
        <taxon>Teleostei</taxon>
        <taxon>Protacanthopterygii</taxon>
        <taxon>Salmoniformes</taxon>
        <taxon>Salmonidae</taxon>
        <taxon>Salmoninae</taxon>
        <taxon>Salmo</taxon>
    </lineage>
</organism>
<dbReference type="AlphaFoldDB" id="A0A673WJL6"/>
<dbReference type="InterPro" id="IPR023696">
    <property type="entry name" value="Ureohydrolase_dom_sf"/>
</dbReference>
<name>A0A673WJL6_SALTR</name>
<dbReference type="GO" id="GO:0019213">
    <property type="term" value="F:deacetylase activity"/>
    <property type="evidence" value="ECO:0007669"/>
    <property type="project" value="TreeGrafter"/>
</dbReference>
<protein>
    <recommendedName>
        <fullName evidence="1">Histone deacetylase domain-containing protein</fullName>
    </recommendedName>
</protein>
<dbReference type="Ensembl" id="ENSSTUT00000012894.1">
    <property type="protein sequence ID" value="ENSSTUP00000012165.1"/>
    <property type="gene ID" value="ENSSTUG00000005717.1"/>
</dbReference>
<dbReference type="GO" id="GO:0040029">
    <property type="term" value="P:epigenetic regulation of gene expression"/>
    <property type="evidence" value="ECO:0007669"/>
    <property type="project" value="TreeGrafter"/>
</dbReference>
<dbReference type="SUPFAM" id="SSF52768">
    <property type="entry name" value="Arginase/deacetylase"/>
    <property type="match status" value="1"/>
</dbReference>
<reference evidence="2" key="1">
    <citation type="submission" date="2025-08" db="UniProtKB">
        <authorList>
            <consortium name="Ensembl"/>
        </authorList>
    </citation>
    <scope>IDENTIFICATION</scope>
</reference>
<dbReference type="GeneTree" id="ENSGT00940000159563"/>
<evidence type="ECO:0000313" key="2">
    <source>
        <dbReference type="Ensembl" id="ENSSTUP00000012165.1"/>
    </source>
</evidence>
<proteinExistence type="predicted"/>
<dbReference type="Gene3D" id="3.40.800.20">
    <property type="entry name" value="Histone deacetylase domain"/>
    <property type="match status" value="1"/>
</dbReference>
<dbReference type="InterPro" id="IPR037138">
    <property type="entry name" value="His_deacetylse_dom_sf"/>
</dbReference>
<feature type="domain" description="Histone deacetylase" evidence="1">
    <location>
        <begin position="21"/>
        <end position="91"/>
    </location>
</feature>
<dbReference type="PANTHER" id="PTHR10625:SF43">
    <property type="entry name" value="POLYAMINE DEACETYLASE HDAC10"/>
    <property type="match status" value="1"/>
</dbReference>
<keyword evidence="3" id="KW-1185">Reference proteome</keyword>
<dbReference type="InterPro" id="IPR023801">
    <property type="entry name" value="His_deacetylse_dom"/>
</dbReference>
<reference evidence="2" key="2">
    <citation type="submission" date="2025-09" db="UniProtKB">
        <authorList>
            <consortium name="Ensembl"/>
        </authorList>
    </citation>
    <scope>IDENTIFICATION</scope>
</reference>
<sequence>MSGTALIYEQMTCYKLLCESPSLLYIVNVYHCVKLTIGATLQLVDSVMTGRVRNGRALVRHHSQRSAAKGFCKHYNVKRVLIVAWDVHHGQTFLFSSECFWPNLRESDYDSVGKEKGAGFNSNVTWNKVNAIEFSFDLLTGYRVTCVPPQTFLPTRPTSRCPWLEGKLSTVLVVTVTHRLTVIFNSVTLLGID</sequence>
<dbReference type="Pfam" id="PF00850">
    <property type="entry name" value="Hist_deacetyl"/>
    <property type="match status" value="1"/>
</dbReference>
<dbReference type="Proteomes" id="UP000472277">
    <property type="component" value="Chromosome 4"/>
</dbReference>
<evidence type="ECO:0000313" key="3">
    <source>
        <dbReference type="Proteomes" id="UP000472277"/>
    </source>
</evidence>
<dbReference type="PANTHER" id="PTHR10625">
    <property type="entry name" value="HISTONE DEACETYLASE HDAC1-RELATED"/>
    <property type="match status" value="1"/>
</dbReference>
<evidence type="ECO:0000259" key="1">
    <source>
        <dbReference type="Pfam" id="PF00850"/>
    </source>
</evidence>
<accession>A0A673WJL6</accession>